<keyword evidence="9" id="KW-0418">Kinase</keyword>
<dbReference type="InterPro" id="IPR000014">
    <property type="entry name" value="PAS"/>
</dbReference>
<keyword evidence="7 15" id="KW-0812">Transmembrane</keyword>
<dbReference type="InterPro" id="IPR033463">
    <property type="entry name" value="sCache_3"/>
</dbReference>
<keyword evidence="20" id="KW-1185">Reference proteome</keyword>
<evidence type="ECO:0000256" key="15">
    <source>
        <dbReference type="SAM" id="Phobius"/>
    </source>
</evidence>
<dbReference type="InterPro" id="IPR001610">
    <property type="entry name" value="PAC"/>
</dbReference>
<dbReference type="SMART" id="SM00387">
    <property type="entry name" value="HATPase_c"/>
    <property type="match status" value="1"/>
</dbReference>
<dbReference type="InterPro" id="IPR029151">
    <property type="entry name" value="Sensor-like_sf"/>
</dbReference>
<sequence length="1245" mass="139245">MKIVKSAWTNPIFLTSLIVTGAIIVATSFFLDQAATEAEHQIRIEQEERLKTFWELLRNKGTDFRIADGKLLAGSYLINGNCDLPDKIEEIFGGTATIFMGDTRVATNVLKADGRRALGTRLQGQVYDVIFREHRAYRGEATILGIPYFTAYDPIRNNRDEIIGVLYVGIKKSDFLAGYQQRRTRIIAGAVAVNLLFILLNFLLLHERARATATLRESEAKYRTLFEASPEGLLLFTDAILDCNEQACRMFGCSRGELLGMTVAELSPLEQPDGQPSAVAIRERLDVARAGTPQRFTWLHRRCNGEPFIADVSLNAVTLKGNSIVQGTIRDVTEQRRMETVLRESEARLRAAVENLPFEFWAVDAEGRVIVQNRHSIRRWGRQLGQRPEDAGMAAEDLREWLYFKERAFAGTVIRKETTSANSGNQRWYETIAAPIYADDASCAGILGIHIDITERKETAAALERLGARYRLTLEAAGEGIYGIDREGRITFANPAAAQMLGYEMAELAGIDSHVAFHYRRADGSRYPVEECPVHQAILAGRRCHVSEDLFWRKDGSAFSVDYFSTPIRERGEIVGAVVVFSDITERKRAEDALRQHAVFLQELIDTIPNPVYYKNRDGLYLGCNRAFETFFGRPREQIIGKTSYELAPKALADYYYEMDAALYRTSGHETYETEVIDTDGNSRNVIFNKAIFREQDGSVGGLVGVMIDVTEQRRTEQALRLTQFSVDHASGNMFWVDETGRIVSVNATACNTLGYSRAELLTMTVGDLDERYPRERFAELWRERWQQIKENGGINFETTHRTSSGARLPMDVVAHFLAYQGREFIFSFARDISRRKQAEAALLESEERFHQLFAQNEDAIVFLALDSFDIIDANPAAISMTGFSRDELFNLGPWSFLASEEYQRFIGEIPQSGDQRLFQVDRATVCTKGGEKRAVSIRGKIIRLRDNEVVYCSFRDISERLRIEEDIRETQAKLIHANKMTSLGMLVSGIAHEINNPNNFISFNAGILADAWKDAAVILNDYSAEHGDFTLNGLPFSEVRTLAPRLFAGLGEGSRRIGEIVKNLKEFARNDTATLTAHFDVNRTVQTAVAMLGHIIHRFTDHFTVELASALPPARGKAQQIEQVVINLLTNALQALPDKSRSVSATTAYDAFTGRLVVTISDEGRGMTREVLDKITEPFFSTRLESGGTGLGLSISASIIKEHHGSLEFESTPGQGTTAIIRLPASGEPEGEPVRTPANASPPP</sequence>
<evidence type="ECO:0000259" key="17">
    <source>
        <dbReference type="PROSITE" id="PS50112"/>
    </source>
</evidence>
<dbReference type="InterPro" id="IPR000700">
    <property type="entry name" value="PAS-assoc_C"/>
</dbReference>
<dbReference type="InterPro" id="IPR013656">
    <property type="entry name" value="PAS_4"/>
</dbReference>
<dbReference type="Pfam" id="PF08448">
    <property type="entry name" value="PAS_4"/>
    <property type="match status" value="1"/>
</dbReference>
<proteinExistence type="predicted"/>
<dbReference type="SUPFAM" id="SSF55785">
    <property type="entry name" value="PYP-like sensor domain (PAS domain)"/>
    <property type="match status" value="6"/>
</dbReference>
<feature type="domain" description="PAC" evidence="18">
    <location>
        <begin position="545"/>
        <end position="596"/>
    </location>
</feature>
<comment type="subcellular location">
    <subcellularLocation>
        <location evidence="2">Cell membrane</location>
        <topology evidence="2">Multi-pass membrane protein</topology>
    </subcellularLocation>
</comment>
<comment type="catalytic activity">
    <reaction evidence="1">
        <text>ATP + protein L-histidine = ADP + protein N-phospho-L-histidine.</text>
        <dbReference type="EC" id="2.7.13.3"/>
    </reaction>
</comment>
<dbReference type="InterPro" id="IPR004358">
    <property type="entry name" value="Sig_transdc_His_kin-like_C"/>
</dbReference>
<evidence type="ECO:0000256" key="12">
    <source>
        <dbReference type="ARBA" id="ARBA00023012"/>
    </source>
</evidence>
<feature type="domain" description="PAS" evidence="17">
    <location>
        <begin position="727"/>
        <end position="762"/>
    </location>
</feature>
<dbReference type="Proteomes" id="UP001317705">
    <property type="component" value="Chromosome"/>
</dbReference>
<feature type="transmembrane region" description="Helical" evidence="15">
    <location>
        <begin position="12"/>
        <end position="31"/>
    </location>
</feature>
<keyword evidence="12" id="KW-0902">Two-component regulatory system</keyword>
<dbReference type="PROSITE" id="PS50112">
    <property type="entry name" value="PAS"/>
    <property type="match status" value="4"/>
</dbReference>
<evidence type="ECO:0000256" key="4">
    <source>
        <dbReference type="ARBA" id="ARBA00022475"/>
    </source>
</evidence>
<gene>
    <name evidence="19" type="ORF">GURASL_25570</name>
</gene>
<dbReference type="Pfam" id="PF02518">
    <property type="entry name" value="HATPase_c"/>
    <property type="match status" value="1"/>
</dbReference>
<dbReference type="SUPFAM" id="SSF55874">
    <property type="entry name" value="ATPase domain of HSP90 chaperone/DNA topoisomerase II/histidine kinase"/>
    <property type="match status" value="1"/>
</dbReference>
<accession>A0ABN6VU81</accession>
<dbReference type="SUPFAM" id="SSF103190">
    <property type="entry name" value="Sensory domain-like"/>
    <property type="match status" value="1"/>
</dbReference>
<dbReference type="NCBIfam" id="TIGR00229">
    <property type="entry name" value="sensory_box"/>
    <property type="match status" value="6"/>
</dbReference>
<dbReference type="EC" id="2.7.13.3" evidence="3"/>
<dbReference type="SMART" id="SM00091">
    <property type="entry name" value="PAS"/>
    <property type="match status" value="6"/>
</dbReference>
<reference evidence="19 20" key="1">
    <citation type="submission" date="2022-12" db="EMBL/GenBank/DDBJ databases">
        <title>Polyphasic characterization of Geotalea uranireducens NIT-SL11 newly isolated from a complex of sewage sludge and microbially reduced graphene oxide.</title>
        <authorList>
            <person name="Xie L."/>
            <person name="Yoshida N."/>
            <person name="Meng L."/>
        </authorList>
    </citation>
    <scope>NUCLEOTIDE SEQUENCE [LARGE SCALE GENOMIC DNA]</scope>
    <source>
        <strain evidence="19 20">NIT-SL11</strain>
    </source>
</reference>
<keyword evidence="6" id="KW-0808">Transferase</keyword>
<dbReference type="InterPro" id="IPR003594">
    <property type="entry name" value="HATPase_dom"/>
</dbReference>
<evidence type="ECO:0000313" key="20">
    <source>
        <dbReference type="Proteomes" id="UP001317705"/>
    </source>
</evidence>
<protein>
    <recommendedName>
        <fullName evidence="3">histidine kinase</fullName>
        <ecNumber evidence="3">2.7.13.3</ecNumber>
    </recommendedName>
</protein>
<feature type="domain" description="PAS" evidence="17">
    <location>
        <begin position="597"/>
        <end position="675"/>
    </location>
</feature>
<evidence type="ECO:0000256" key="8">
    <source>
        <dbReference type="ARBA" id="ARBA00022741"/>
    </source>
</evidence>
<keyword evidence="8" id="KW-0547">Nucleotide-binding</keyword>
<dbReference type="CDD" id="cd00130">
    <property type="entry name" value="PAS"/>
    <property type="match status" value="5"/>
</dbReference>
<evidence type="ECO:0000256" key="9">
    <source>
        <dbReference type="ARBA" id="ARBA00022777"/>
    </source>
</evidence>
<evidence type="ECO:0000256" key="13">
    <source>
        <dbReference type="ARBA" id="ARBA00023136"/>
    </source>
</evidence>
<dbReference type="PANTHER" id="PTHR43304:SF1">
    <property type="entry name" value="PAC DOMAIN-CONTAINING PROTEIN"/>
    <property type="match status" value="1"/>
</dbReference>
<evidence type="ECO:0000256" key="10">
    <source>
        <dbReference type="ARBA" id="ARBA00022840"/>
    </source>
</evidence>
<feature type="domain" description="PAC" evidence="18">
    <location>
        <begin position="407"/>
        <end position="465"/>
    </location>
</feature>
<evidence type="ECO:0000256" key="7">
    <source>
        <dbReference type="ARBA" id="ARBA00022692"/>
    </source>
</evidence>
<evidence type="ECO:0000313" key="19">
    <source>
        <dbReference type="EMBL" id="BDV43634.1"/>
    </source>
</evidence>
<feature type="domain" description="PAS" evidence="17">
    <location>
        <begin position="466"/>
        <end position="510"/>
    </location>
</feature>
<evidence type="ECO:0000256" key="6">
    <source>
        <dbReference type="ARBA" id="ARBA00022679"/>
    </source>
</evidence>
<feature type="domain" description="PAS" evidence="17">
    <location>
        <begin position="846"/>
        <end position="891"/>
    </location>
</feature>
<dbReference type="Pfam" id="PF13426">
    <property type="entry name" value="PAS_9"/>
    <property type="match status" value="4"/>
</dbReference>
<evidence type="ECO:0000259" key="18">
    <source>
        <dbReference type="PROSITE" id="PS50113"/>
    </source>
</evidence>
<evidence type="ECO:0000256" key="2">
    <source>
        <dbReference type="ARBA" id="ARBA00004651"/>
    </source>
</evidence>
<keyword evidence="10" id="KW-0067">ATP-binding</keyword>
<evidence type="ECO:0000256" key="5">
    <source>
        <dbReference type="ARBA" id="ARBA00022553"/>
    </source>
</evidence>
<evidence type="ECO:0000256" key="1">
    <source>
        <dbReference type="ARBA" id="ARBA00000085"/>
    </source>
</evidence>
<keyword evidence="4" id="KW-1003">Cell membrane</keyword>
<dbReference type="PROSITE" id="PS50113">
    <property type="entry name" value="PAC"/>
    <property type="match status" value="3"/>
</dbReference>
<dbReference type="PANTHER" id="PTHR43304">
    <property type="entry name" value="PHYTOCHROME-LIKE PROTEIN CPH1"/>
    <property type="match status" value="1"/>
</dbReference>
<dbReference type="Pfam" id="PF17202">
    <property type="entry name" value="sCache_3_3"/>
    <property type="match status" value="1"/>
</dbReference>
<keyword evidence="13 15" id="KW-0472">Membrane</keyword>
<keyword evidence="5" id="KW-0597">Phosphoprotein</keyword>
<dbReference type="RefSeq" id="WP_281999760.1">
    <property type="nucleotide sequence ID" value="NZ_AP027151.1"/>
</dbReference>
<dbReference type="Gene3D" id="1.10.287.130">
    <property type="match status" value="1"/>
</dbReference>
<dbReference type="Gene3D" id="3.30.565.10">
    <property type="entry name" value="Histidine kinase-like ATPase, C-terminal domain"/>
    <property type="match status" value="1"/>
</dbReference>
<dbReference type="InterPro" id="IPR036890">
    <property type="entry name" value="HATPase_C_sf"/>
</dbReference>
<dbReference type="InterPro" id="IPR052162">
    <property type="entry name" value="Sensor_kinase/Photoreceptor"/>
</dbReference>
<evidence type="ECO:0000259" key="16">
    <source>
        <dbReference type="PROSITE" id="PS50109"/>
    </source>
</evidence>
<dbReference type="Gene3D" id="3.30.450.20">
    <property type="entry name" value="PAS domain"/>
    <property type="match status" value="6"/>
</dbReference>
<dbReference type="InterPro" id="IPR035965">
    <property type="entry name" value="PAS-like_dom_sf"/>
</dbReference>
<evidence type="ECO:0000256" key="14">
    <source>
        <dbReference type="SAM" id="MobiDB-lite"/>
    </source>
</evidence>
<evidence type="ECO:0000256" key="11">
    <source>
        <dbReference type="ARBA" id="ARBA00022989"/>
    </source>
</evidence>
<dbReference type="SMART" id="SM00086">
    <property type="entry name" value="PAC"/>
    <property type="match status" value="6"/>
</dbReference>
<feature type="domain" description="Histidine kinase" evidence="16">
    <location>
        <begin position="990"/>
        <end position="1228"/>
    </location>
</feature>
<dbReference type="PROSITE" id="PS50109">
    <property type="entry name" value="HIS_KIN"/>
    <property type="match status" value="1"/>
</dbReference>
<feature type="transmembrane region" description="Helical" evidence="15">
    <location>
        <begin position="186"/>
        <end position="205"/>
    </location>
</feature>
<dbReference type="EMBL" id="AP027151">
    <property type="protein sequence ID" value="BDV43634.1"/>
    <property type="molecule type" value="Genomic_DNA"/>
</dbReference>
<feature type="region of interest" description="Disordered" evidence="14">
    <location>
        <begin position="1224"/>
        <end position="1245"/>
    </location>
</feature>
<feature type="domain" description="PAC" evidence="18">
    <location>
        <begin position="670"/>
        <end position="722"/>
    </location>
</feature>
<keyword evidence="11 15" id="KW-1133">Transmembrane helix</keyword>
<organism evidence="19 20">
    <name type="scientific">Geotalea uraniireducens</name>
    <dbReference type="NCBI Taxonomy" id="351604"/>
    <lineage>
        <taxon>Bacteria</taxon>
        <taxon>Pseudomonadati</taxon>
        <taxon>Thermodesulfobacteriota</taxon>
        <taxon>Desulfuromonadia</taxon>
        <taxon>Geobacterales</taxon>
        <taxon>Geobacteraceae</taxon>
        <taxon>Geotalea</taxon>
    </lineage>
</organism>
<evidence type="ECO:0000256" key="3">
    <source>
        <dbReference type="ARBA" id="ARBA00012438"/>
    </source>
</evidence>
<name>A0ABN6VU81_9BACT</name>
<dbReference type="InterPro" id="IPR005467">
    <property type="entry name" value="His_kinase_dom"/>
</dbReference>
<dbReference type="PRINTS" id="PR00344">
    <property type="entry name" value="BCTRLSENSOR"/>
</dbReference>